<evidence type="ECO:0000313" key="2">
    <source>
        <dbReference type="Proteomes" id="UP001201463"/>
    </source>
</evidence>
<sequence>MSAAEEGAADPKLVAAAKTTKDLDELVQLIRTGLGRAKPWQRQLAARLGDIDGLMQVMRLTIAMDKPDVEIVASAEAVAGACRRAAASLAGSRADYPALQAVALVGDLGERLRSALNTLT</sequence>
<dbReference type="Proteomes" id="UP001201463">
    <property type="component" value="Unassembled WGS sequence"/>
</dbReference>
<evidence type="ECO:0000313" key="1">
    <source>
        <dbReference type="EMBL" id="MCE4540751.1"/>
    </source>
</evidence>
<protein>
    <recommendedName>
        <fullName evidence="3">Hpt domain-containing protein</fullName>
    </recommendedName>
</protein>
<gene>
    <name evidence="1" type="ORF">LXT12_26330</name>
</gene>
<evidence type="ECO:0008006" key="3">
    <source>
        <dbReference type="Google" id="ProtNLM"/>
    </source>
</evidence>
<name>A0ABS8XPJ5_9BURK</name>
<accession>A0ABS8XPJ5</accession>
<reference evidence="1 2" key="1">
    <citation type="submission" date="2021-12" db="EMBL/GenBank/DDBJ databases">
        <title>Genome seq of p7.</title>
        <authorList>
            <person name="Seo T."/>
        </authorList>
    </citation>
    <scope>NUCLEOTIDE SEQUENCE [LARGE SCALE GENOMIC DNA]</scope>
    <source>
        <strain evidence="1 2">P7</strain>
    </source>
</reference>
<comment type="caution">
    <text evidence="1">The sequence shown here is derived from an EMBL/GenBank/DDBJ whole genome shotgun (WGS) entry which is preliminary data.</text>
</comment>
<proteinExistence type="predicted"/>
<organism evidence="1 2">
    <name type="scientific">Pelomonas caseinilytica</name>
    <dbReference type="NCBI Taxonomy" id="2906763"/>
    <lineage>
        <taxon>Bacteria</taxon>
        <taxon>Pseudomonadati</taxon>
        <taxon>Pseudomonadota</taxon>
        <taxon>Betaproteobacteria</taxon>
        <taxon>Burkholderiales</taxon>
        <taxon>Sphaerotilaceae</taxon>
        <taxon>Roseateles</taxon>
    </lineage>
</organism>
<dbReference type="EMBL" id="JAJTWT010000024">
    <property type="protein sequence ID" value="MCE4540751.1"/>
    <property type="molecule type" value="Genomic_DNA"/>
</dbReference>
<keyword evidence="2" id="KW-1185">Reference proteome</keyword>
<dbReference type="RefSeq" id="WP_233395454.1">
    <property type="nucleotide sequence ID" value="NZ_JAJTWT010000024.1"/>
</dbReference>